<sequence>MIHGVGTDIVRVKRLSEALERHGERFALRILAESERDAWRASQDPARMLAKRFAAKEAFGKALGTGVAVPATLHAVAVAHDDLGKPLFSFDPRLEAYMRERGLHAHLSLSDENDYVVAFAVIEKP</sequence>
<dbReference type="EMBL" id="CP022187">
    <property type="protein sequence ID" value="AWI74514.1"/>
    <property type="molecule type" value="Genomic_DNA"/>
</dbReference>
<evidence type="ECO:0000256" key="1">
    <source>
        <dbReference type="ARBA" id="ARBA00022516"/>
    </source>
</evidence>
<dbReference type="HAMAP" id="MF_00101">
    <property type="entry name" value="AcpS"/>
    <property type="match status" value="1"/>
</dbReference>
<comment type="subcellular location">
    <subcellularLocation>
        <location evidence="8">Cytoplasm</location>
    </subcellularLocation>
</comment>
<keyword evidence="5 8" id="KW-0460">Magnesium</keyword>
<dbReference type="InterPro" id="IPR008278">
    <property type="entry name" value="4-PPantetheinyl_Trfase_dom"/>
</dbReference>
<accession>A0A2U8GLY8</accession>
<keyword evidence="4 8" id="KW-0276">Fatty acid metabolism</keyword>
<comment type="similarity">
    <text evidence="8">Belongs to the P-Pant transferase superfamily. AcpS family.</text>
</comment>
<evidence type="ECO:0000256" key="5">
    <source>
        <dbReference type="ARBA" id="ARBA00022842"/>
    </source>
</evidence>
<comment type="catalytic activity">
    <reaction evidence="8">
        <text>apo-[ACP] + CoA = holo-[ACP] + adenosine 3',5'-bisphosphate + H(+)</text>
        <dbReference type="Rhea" id="RHEA:12068"/>
        <dbReference type="Rhea" id="RHEA-COMP:9685"/>
        <dbReference type="Rhea" id="RHEA-COMP:9690"/>
        <dbReference type="ChEBI" id="CHEBI:15378"/>
        <dbReference type="ChEBI" id="CHEBI:29999"/>
        <dbReference type="ChEBI" id="CHEBI:57287"/>
        <dbReference type="ChEBI" id="CHEBI:58343"/>
        <dbReference type="ChEBI" id="CHEBI:64479"/>
        <dbReference type="EC" id="2.7.8.7"/>
    </reaction>
</comment>
<name>A0A2U8GLY8_9RHOO</name>
<comment type="function">
    <text evidence="8">Transfers the 4'-phosphopantetheine moiety from coenzyme A to a Ser of acyl-carrier-protein.</text>
</comment>
<keyword evidence="6 8" id="KW-0443">Lipid metabolism</keyword>
<feature type="domain" description="4'-phosphopantetheinyl transferase" evidence="9">
    <location>
        <begin position="4"/>
        <end position="120"/>
    </location>
</feature>
<dbReference type="Proteomes" id="UP000244930">
    <property type="component" value="Chromosome"/>
</dbReference>
<evidence type="ECO:0000256" key="6">
    <source>
        <dbReference type="ARBA" id="ARBA00023098"/>
    </source>
</evidence>
<evidence type="ECO:0000313" key="11">
    <source>
        <dbReference type="Proteomes" id="UP000244930"/>
    </source>
</evidence>
<evidence type="ECO:0000256" key="8">
    <source>
        <dbReference type="HAMAP-Rule" id="MF_00101"/>
    </source>
</evidence>
<dbReference type="GO" id="GO:0008897">
    <property type="term" value="F:holo-[acyl-carrier-protein] synthase activity"/>
    <property type="evidence" value="ECO:0007669"/>
    <property type="project" value="UniProtKB-UniRule"/>
</dbReference>
<comment type="cofactor">
    <cofactor evidence="8">
        <name>Mg(2+)</name>
        <dbReference type="ChEBI" id="CHEBI:18420"/>
    </cofactor>
</comment>
<proteinExistence type="inferred from homology"/>
<feature type="binding site" evidence="8">
    <location>
        <position position="8"/>
    </location>
    <ligand>
        <name>Mg(2+)</name>
        <dbReference type="ChEBI" id="CHEBI:18420"/>
    </ligand>
</feature>
<keyword evidence="2 8" id="KW-0808">Transferase</keyword>
<keyword evidence="3 8" id="KW-0479">Metal-binding</keyword>
<dbReference type="GO" id="GO:0006633">
    <property type="term" value="P:fatty acid biosynthetic process"/>
    <property type="evidence" value="ECO:0007669"/>
    <property type="project" value="UniProtKB-UniRule"/>
</dbReference>
<dbReference type="Pfam" id="PF01648">
    <property type="entry name" value="ACPS"/>
    <property type="match status" value="1"/>
</dbReference>
<dbReference type="GO" id="GO:0000287">
    <property type="term" value="F:magnesium ion binding"/>
    <property type="evidence" value="ECO:0007669"/>
    <property type="project" value="UniProtKB-UniRule"/>
</dbReference>
<evidence type="ECO:0000256" key="2">
    <source>
        <dbReference type="ARBA" id="ARBA00022679"/>
    </source>
</evidence>
<evidence type="ECO:0000256" key="4">
    <source>
        <dbReference type="ARBA" id="ARBA00022832"/>
    </source>
</evidence>
<keyword evidence="1 8" id="KW-0444">Lipid biosynthesis</keyword>
<dbReference type="GO" id="GO:0005737">
    <property type="term" value="C:cytoplasm"/>
    <property type="evidence" value="ECO:0007669"/>
    <property type="project" value="UniProtKB-SubCell"/>
</dbReference>
<evidence type="ECO:0000256" key="3">
    <source>
        <dbReference type="ARBA" id="ARBA00022723"/>
    </source>
</evidence>
<dbReference type="InterPro" id="IPR004568">
    <property type="entry name" value="Ppantetheine-prot_Trfase_dom"/>
</dbReference>
<reference evidence="10 11" key="1">
    <citation type="submission" date="2017-06" db="EMBL/GenBank/DDBJ databases">
        <title>Azoarcus.</title>
        <authorList>
            <person name="Woo J.-H."/>
            <person name="Kim H.-S."/>
        </authorList>
    </citation>
    <scope>NUCLEOTIDE SEQUENCE [LARGE SCALE GENOMIC DNA]</scope>
    <source>
        <strain evidence="10 11">TSPY31</strain>
    </source>
</reference>
<dbReference type="NCBIfam" id="TIGR00556">
    <property type="entry name" value="pantethn_trn"/>
    <property type="match status" value="1"/>
</dbReference>
<gene>
    <name evidence="8" type="primary">acpS</name>
    <name evidence="10" type="ORF">CEW83_04220</name>
</gene>
<organism evidence="10 11">
    <name type="scientific">Parazoarcus communis</name>
    <dbReference type="NCBI Taxonomy" id="41977"/>
    <lineage>
        <taxon>Bacteria</taxon>
        <taxon>Pseudomonadati</taxon>
        <taxon>Pseudomonadota</taxon>
        <taxon>Betaproteobacteria</taxon>
        <taxon>Rhodocyclales</taxon>
        <taxon>Zoogloeaceae</taxon>
        <taxon>Parazoarcus</taxon>
    </lineage>
</organism>
<dbReference type="RefSeq" id="WP_108948221.1">
    <property type="nucleotide sequence ID" value="NZ_CP022187.1"/>
</dbReference>
<dbReference type="EC" id="2.7.8.7" evidence="8"/>
<dbReference type="AlphaFoldDB" id="A0A2U8GLY8"/>
<dbReference type="KEGG" id="acom:CEW83_04220"/>
<protein>
    <recommendedName>
        <fullName evidence="8">Holo-[acyl-carrier-protein] synthase</fullName>
        <shortName evidence="8">Holo-ACP synthase</shortName>
        <ecNumber evidence="8">2.7.8.7</ecNumber>
    </recommendedName>
    <alternativeName>
        <fullName evidence="8">4'-phosphopantetheinyl transferase AcpS</fullName>
    </alternativeName>
</protein>
<feature type="binding site" evidence="8">
    <location>
        <position position="57"/>
    </location>
    <ligand>
        <name>Mg(2+)</name>
        <dbReference type="ChEBI" id="CHEBI:18420"/>
    </ligand>
</feature>
<dbReference type="SUPFAM" id="SSF56214">
    <property type="entry name" value="4'-phosphopantetheinyl transferase"/>
    <property type="match status" value="1"/>
</dbReference>
<dbReference type="NCBIfam" id="TIGR00516">
    <property type="entry name" value="acpS"/>
    <property type="match status" value="1"/>
</dbReference>
<evidence type="ECO:0000313" key="10">
    <source>
        <dbReference type="EMBL" id="AWI74514.1"/>
    </source>
</evidence>
<keyword evidence="7 8" id="KW-0275">Fatty acid biosynthesis</keyword>
<keyword evidence="8" id="KW-0963">Cytoplasm</keyword>
<dbReference type="InterPro" id="IPR002582">
    <property type="entry name" value="ACPS"/>
</dbReference>
<evidence type="ECO:0000259" key="9">
    <source>
        <dbReference type="Pfam" id="PF01648"/>
    </source>
</evidence>
<dbReference type="Gene3D" id="3.90.470.20">
    <property type="entry name" value="4'-phosphopantetheinyl transferase domain"/>
    <property type="match status" value="1"/>
</dbReference>
<evidence type="ECO:0000256" key="7">
    <source>
        <dbReference type="ARBA" id="ARBA00023160"/>
    </source>
</evidence>
<dbReference type="InterPro" id="IPR037143">
    <property type="entry name" value="4-PPantetheinyl_Trfase_dom_sf"/>
</dbReference>
<keyword evidence="11" id="KW-1185">Reference proteome</keyword>